<organism evidence="9 10">
    <name type="scientific">Chitinimonas taiwanensis DSM 18899</name>
    <dbReference type="NCBI Taxonomy" id="1121279"/>
    <lineage>
        <taxon>Bacteria</taxon>
        <taxon>Pseudomonadati</taxon>
        <taxon>Pseudomonadota</taxon>
        <taxon>Betaproteobacteria</taxon>
        <taxon>Neisseriales</taxon>
        <taxon>Chitinibacteraceae</taxon>
        <taxon>Chitinimonas</taxon>
    </lineage>
</organism>
<keyword evidence="5" id="KW-0812">Transmembrane</keyword>
<dbReference type="AlphaFoldDB" id="A0A1K2H2Y4"/>
<dbReference type="STRING" id="1121279.SAMN02745887_00036"/>
<feature type="transmembrane region" description="Helical" evidence="5">
    <location>
        <begin position="158"/>
        <end position="178"/>
    </location>
</feature>
<dbReference type="PRINTS" id="PR00260">
    <property type="entry name" value="CHEMTRNSDUCR"/>
</dbReference>
<dbReference type="NCBIfam" id="TIGR00229">
    <property type="entry name" value="sensory_box"/>
    <property type="match status" value="1"/>
</dbReference>
<feature type="domain" description="HAMP" evidence="8">
    <location>
        <begin position="205"/>
        <end position="257"/>
    </location>
</feature>
<dbReference type="RefSeq" id="WP_072426604.1">
    <property type="nucleotide sequence ID" value="NZ_FPKR01000001.1"/>
</dbReference>
<dbReference type="CDD" id="cd00130">
    <property type="entry name" value="PAS"/>
    <property type="match status" value="1"/>
</dbReference>
<dbReference type="InterPro" id="IPR035965">
    <property type="entry name" value="PAS-like_dom_sf"/>
</dbReference>
<evidence type="ECO:0000259" key="7">
    <source>
        <dbReference type="PROSITE" id="PS50112"/>
    </source>
</evidence>
<comment type="similarity">
    <text evidence="3">Belongs to the methyl-accepting chemotaxis (MCP) protein family.</text>
</comment>
<keyword evidence="10" id="KW-1185">Reference proteome</keyword>
<feature type="transmembrane region" description="Helical" evidence="5">
    <location>
        <begin position="184"/>
        <end position="204"/>
    </location>
</feature>
<dbReference type="InterPro" id="IPR004090">
    <property type="entry name" value="Chemotax_Me-accpt_rcpt"/>
</dbReference>
<evidence type="ECO:0000313" key="10">
    <source>
        <dbReference type="Proteomes" id="UP000186513"/>
    </source>
</evidence>
<dbReference type="GO" id="GO:0006935">
    <property type="term" value="P:chemotaxis"/>
    <property type="evidence" value="ECO:0007669"/>
    <property type="project" value="InterPro"/>
</dbReference>
<keyword evidence="5" id="KW-0472">Membrane</keyword>
<dbReference type="SUPFAM" id="SSF58104">
    <property type="entry name" value="Methyl-accepting chemotaxis protein (MCP) signaling domain"/>
    <property type="match status" value="1"/>
</dbReference>
<dbReference type="InterPro" id="IPR013655">
    <property type="entry name" value="PAS_fold_3"/>
</dbReference>
<dbReference type="PROSITE" id="PS50111">
    <property type="entry name" value="CHEMOTAXIS_TRANSDUC_2"/>
    <property type="match status" value="1"/>
</dbReference>
<dbReference type="PROSITE" id="PS50885">
    <property type="entry name" value="HAMP"/>
    <property type="match status" value="1"/>
</dbReference>
<dbReference type="InterPro" id="IPR001610">
    <property type="entry name" value="PAC"/>
</dbReference>
<dbReference type="Proteomes" id="UP000186513">
    <property type="component" value="Unassembled WGS sequence"/>
</dbReference>
<accession>A0A1K2H2Y4</accession>
<dbReference type="GO" id="GO:0007165">
    <property type="term" value="P:signal transduction"/>
    <property type="evidence" value="ECO:0007669"/>
    <property type="project" value="UniProtKB-KW"/>
</dbReference>
<dbReference type="Gene3D" id="1.10.287.950">
    <property type="entry name" value="Methyl-accepting chemotaxis protein"/>
    <property type="match status" value="1"/>
</dbReference>
<dbReference type="CDD" id="cd11386">
    <property type="entry name" value="MCP_signal"/>
    <property type="match status" value="1"/>
</dbReference>
<keyword evidence="5" id="KW-1133">Transmembrane helix</keyword>
<name>A0A1K2H2Y4_9NEIS</name>
<dbReference type="Pfam" id="PF00015">
    <property type="entry name" value="MCPsignal"/>
    <property type="match status" value="1"/>
</dbReference>
<proteinExistence type="inferred from homology"/>
<dbReference type="InterPro" id="IPR003660">
    <property type="entry name" value="HAMP_dom"/>
</dbReference>
<dbReference type="SMART" id="SM00091">
    <property type="entry name" value="PAS"/>
    <property type="match status" value="1"/>
</dbReference>
<dbReference type="PANTHER" id="PTHR32089:SF112">
    <property type="entry name" value="LYSOZYME-LIKE PROTEIN-RELATED"/>
    <property type="match status" value="1"/>
</dbReference>
<gene>
    <name evidence="9" type="ORF">SAMN02745887_00036</name>
</gene>
<protein>
    <submittedName>
        <fullName evidence="9">Methyl-accepting chemotaxis sensory transducer with Pas/Pac sensor</fullName>
    </submittedName>
</protein>
<dbReference type="InterPro" id="IPR000014">
    <property type="entry name" value="PAS"/>
</dbReference>
<dbReference type="Pfam" id="PF08447">
    <property type="entry name" value="PAS_3"/>
    <property type="match status" value="1"/>
</dbReference>
<dbReference type="FunFam" id="1.10.287.950:FF:000001">
    <property type="entry name" value="Methyl-accepting chemotaxis sensory transducer"/>
    <property type="match status" value="1"/>
</dbReference>
<feature type="domain" description="PAS" evidence="7">
    <location>
        <begin position="6"/>
        <end position="76"/>
    </location>
</feature>
<dbReference type="PROSITE" id="PS50112">
    <property type="entry name" value="PAS"/>
    <property type="match status" value="1"/>
</dbReference>
<evidence type="ECO:0000256" key="5">
    <source>
        <dbReference type="SAM" id="Phobius"/>
    </source>
</evidence>
<dbReference type="OrthoDB" id="9806477at2"/>
<evidence type="ECO:0000256" key="4">
    <source>
        <dbReference type="PROSITE-ProRule" id="PRU00284"/>
    </source>
</evidence>
<feature type="domain" description="Methyl-accepting transducer" evidence="6">
    <location>
        <begin position="262"/>
        <end position="498"/>
    </location>
</feature>
<dbReference type="InterPro" id="IPR004089">
    <property type="entry name" value="MCPsignal_dom"/>
</dbReference>
<dbReference type="SMART" id="SM00304">
    <property type="entry name" value="HAMP"/>
    <property type="match status" value="1"/>
</dbReference>
<evidence type="ECO:0000259" key="6">
    <source>
        <dbReference type="PROSITE" id="PS50111"/>
    </source>
</evidence>
<dbReference type="PANTHER" id="PTHR32089">
    <property type="entry name" value="METHYL-ACCEPTING CHEMOTAXIS PROTEIN MCPB"/>
    <property type="match status" value="1"/>
</dbReference>
<evidence type="ECO:0000256" key="3">
    <source>
        <dbReference type="ARBA" id="ARBA00029447"/>
    </source>
</evidence>
<sequence>MKTNLPVTQLERFLKPAEPIVTHTDLAGVITYANPAFVEISGFSHEELLGKSHNVVRHPDMPQEAFADLWQTVKDGLPWRGLVKNRCKNGDFYWVEAYVTPLRERGQVVGYMSVRNAPDRSEVARAEALYREVREKRASFPATVRGTVLQQLSFSQRAWLAFIFLALINLATGLAASLDAGAGVIWGLAGLGALAALIGGGWWISNAANSLRKVGTAIARIEEGDFRFQLKVDKTDEFSDMILSMQSLAVHLRALIADVLATSHKIADQSQHLDQSAEALAKQTGMQSEQAMQVSAATEQMSVSVTEISRATQETAESAQQAKVIVREGEANMQASRSSTGRIVEVVGEARSTLDDLNQAVARIGSMTGTIKEIADQTNLLALNAAIEAARAGESGRGFAVVADEVRKLAERTTQSTQDISNNVTNIQMVTQATLMTMDDAVSEVANGTAAIEATSRDLEAVAKASERTVAMTGQIADTLRQQSAAAEEVANTIERMAGTIDANNREAHDVASSAERLSQTAKALKALVKQFEKSI</sequence>
<dbReference type="SMART" id="SM00086">
    <property type="entry name" value="PAC"/>
    <property type="match status" value="1"/>
</dbReference>
<dbReference type="SMART" id="SM00283">
    <property type="entry name" value="MA"/>
    <property type="match status" value="1"/>
</dbReference>
<keyword evidence="2 4" id="KW-0807">Transducer</keyword>
<evidence type="ECO:0000313" key="9">
    <source>
        <dbReference type="EMBL" id="SFZ70078.1"/>
    </source>
</evidence>
<evidence type="ECO:0000259" key="8">
    <source>
        <dbReference type="PROSITE" id="PS50885"/>
    </source>
</evidence>
<reference evidence="9 10" key="1">
    <citation type="submission" date="2016-11" db="EMBL/GenBank/DDBJ databases">
        <authorList>
            <person name="Jaros S."/>
            <person name="Januszkiewicz K."/>
            <person name="Wedrychowicz H."/>
        </authorList>
    </citation>
    <scope>NUCLEOTIDE SEQUENCE [LARGE SCALE GENOMIC DNA]</scope>
    <source>
        <strain evidence="9 10">DSM 18899</strain>
    </source>
</reference>
<comment type="subcellular location">
    <subcellularLocation>
        <location evidence="1">Membrane</location>
    </subcellularLocation>
</comment>
<dbReference type="EMBL" id="FPKR01000001">
    <property type="protein sequence ID" value="SFZ70078.1"/>
    <property type="molecule type" value="Genomic_DNA"/>
</dbReference>
<dbReference type="GO" id="GO:0004888">
    <property type="term" value="F:transmembrane signaling receptor activity"/>
    <property type="evidence" value="ECO:0007669"/>
    <property type="project" value="InterPro"/>
</dbReference>
<dbReference type="GO" id="GO:0016020">
    <property type="term" value="C:membrane"/>
    <property type="evidence" value="ECO:0007669"/>
    <property type="project" value="UniProtKB-SubCell"/>
</dbReference>
<evidence type="ECO:0000256" key="1">
    <source>
        <dbReference type="ARBA" id="ARBA00004370"/>
    </source>
</evidence>
<dbReference type="Gene3D" id="3.30.450.20">
    <property type="entry name" value="PAS domain"/>
    <property type="match status" value="1"/>
</dbReference>
<evidence type="ECO:0000256" key="2">
    <source>
        <dbReference type="ARBA" id="ARBA00023224"/>
    </source>
</evidence>
<dbReference type="SUPFAM" id="SSF55785">
    <property type="entry name" value="PYP-like sensor domain (PAS domain)"/>
    <property type="match status" value="1"/>
</dbReference>